<dbReference type="AlphaFoldDB" id="A0A9E8MJX0"/>
<name>A0A9E8MJX0_9MICO</name>
<dbReference type="Proteomes" id="UP001164706">
    <property type="component" value="Chromosome"/>
</dbReference>
<evidence type="ECO:0000313" key="4">
    <source>
        <dbReference type="Proteomes" id="UP001164706"/>
    </source>
</evidence>
<accession>A0A9E8MJX0</accession>
<dbReference type="RefSeq" id="WP_267780667.1">
    <property type="nucleotide sequence ID" value="NZ_CP113089.1"/>
</dbReference>
<dbReference type="PROSITE" id="PS51257">
    <property type="entry name" value="PROKAR_LIPOPROTEIN"/>
    <property type="match status" value="1"/>
</dbReference>
<feature type="region of interest" description="Disordered" evidence="1">
    <location>
        <begin position="28"/>
        <end position="58"/>
    </location>
</feature>
<evidence type="ECO:0000313" key="3">
    <source>
        <dbReference type="EMBL" id="WAB80919.1"/>
    </source>
</evidence>
<reference evidence="3" key="1">
    <citation type="submission" date="2022-11" db="EMBL/GenBank/DDBJ databases">
        <title>Description of Microcella daejonensis nov. sp, isolated from riverside soil.</title>
        <authorList>
            <person name="Molina K.M."/>
            <person name="Kim S.B."/>
        </authorList>
    </citation>
    <scope>NUCLEOTIDE SEQUENCE</scope>
    <source>
        <strain evidence="3">MMS21-STM12</strain>
    </source>
</reference>
<dbReference type="KEGG" id="mdb:OVN18_10150"/>
<protein>
    <submittedName>
        <fullName evidence="3">Uncharacterized protein</fullName>
    </submittedName>
</protein>
<keyword evidence="2" id="KW-0732">Signal</keyword>
<proteinExistence type="predicted"/>
<feature type="signal peptide" evidence="2">
    <location>
        <begin position="1"/>
        <end position="26"/>
    </location>
</feature>
<evidence type="ECO:0000256" key="2">
    <source>
        <dbReference type="SAM" id="SignalP"/>
    </source>
</evidence>
<dbReference type="EMBL" id="CP113089">
    <property type="protein sequence ID" value="WAB80919.1"/>
    <property type="molecule type" value="Genomic_DNA"/>
</dbReference>
<organism evidence="3 4">
    <name type="scientific">Microcella daejeonensis</name>
    <dbReference type="NCBI Taxonomy" id="2994971"/>
    <lineage>
        <taxon>Bacteria</taxon>
        <taxon>Bacillati</taxon>
        <taxon>Actinomycetota</taxon>
        <taxon>Actinomycetes</taxon>
        <taxon>Micrococcales</taxon>
        <taxon>Microbacteriaceae</taxon>
        <taxon>Microcella</taxon>
    </lineage>
</organism>
<feature type="chain" id="PRO_5038453446" evidence="2">
    <location>
        <begin position="27"/>
        <end position="211"/>
    </location>
</feature>
<evidence type="ECO:0000256" key="1">
    <source>
        <dbReference type="SAM" id="MobiDB-lite"/>
    </source>
</evidence>
<gene>
    <name evidence="3" type="ORF">OVN18_10150</name>
</gene>
<keyword evidence="4" id="KW-1185">Reference proteome</keyword>
<sequence>MSPSRRLLASSAVVALVVGLSACAPAVESEEPVVEPSTSATPEPVETPTASPEPEAQPRVFTMPADCTVMLPPERVTELTEQNLALLGGPGSLYGDEYFFNATPEQLAGGISCVWAQEGVDLSSLLISAAPLTTATRGQIITDLSAQGLNEVILEDGSLTYGVVGDEAAAGAQFNLLTDDAWISVINAFGGDVFFDEAVVLANEVLDHNSE</sequence>